<dbReference type="Pfam" id="PF14257">
    <property type="entry name" value="DUF4349"/>
    <property type="match status" value="1"/>
</dbReference>
<dbReference type="AlphaFoldDB" id="A0A5C8I5G9"/>
<proteinExistence type="predicted"/>
<feature type="domain" description="DUF4349" evidence="3">
    <location>
        <begin position="124"/>
        <end position="349"/>
    </location>
</feature>
<dbReference type="Proteomes" id="UP000321034">
    <property type="component" value="Unassembled WGS sequence"/>
</dbReference>
<name>A0A5C8I5G9_9MICO</name>
<dbReference type="RefSeq" id="WP_147893974.1">
    <property type="nucleotide sequence ID" value="NZ_BAAANR010000001.1"/>
</dbReference>
<feature type="region of interest" description="Disordered" evidence="1">
    <location>
        <begin position="73"/>
        <end position="103"/>
    </location>
</feature>
<evidence type="ECO:0000256" key="2">
    <source>
        <dbReference type="SAM" id="Phobius"/>
    </source>
</evidence>
<reference evidence="4 5" key="1">
    <citation type="submission" date="2019-08" db="EMBL/GenBank/DDBJ databases">
        <authorList>
            <person name="Dong K."/>
        </authorList>
    </citation>
    <scope>NUCLEOTIDE SEQUENCE [LARGE SCALE GENOMIC DNA]</scope>
    <source>
        <strain evidence="4 5">JCM14558</strain>
    </source>
</reference>
<keyword evidence="2" id="KW-1133">Transmembrane helix</keyword>
<evidence type="ECO:0000259" key="3">
    <source>
        <dbReference type="Pfam" id="PF14257"/>
    </source>
</evidence>
<organism evidence="4 5">
    <name type="scientific">Microbacterium hatanonis</name>
    <dbReference type="NCBI Taxonomy" id="404366"/>
    <lineage>
        <taxon>Bacteria</taxon>
        <taxon>Bacillati</taxon>
        <taxon>Actinomycetota</taxon>
        <taxon>Actinomycetes</taxon>
        <taxon>Micrococcales</taxon>
        <taxon>Microbacteriaceae</taxon>
        <taxon>Microbacterium</taxon>
    </lineage>
</organism>
<dbReference type="EMBL" id="VRSV01000001">
    <property type="protein sequence ID" value="TXK13314.1"/>
    <property type="molecule type" value="Genomic_DNA"/>
</dbReference>
<keyword evidence="5" id="KW-1185">Reference proteome</keyword>
<accession>A0A5C8I5G9</accession>
<sequence>MNTTPPTEFALPDLPDERVEAMEKLVFARIGRERKMQSDRRTVRRRWWAGAAAAAAVVVVAAVIAPYISVGTTGTSSAGSSAADAPAVVPGRSVPGTIEEGSVSLDGSAVDAAESGSAAADGAREIATTASASIVVDDVANAARAIGDDAEARGGYVETASIDSATSARESSGGASDTMVAPYPSPVDGGWISVRVPSDQLTDAVAALDALGEVTSSSIGRQDVTDQAIDLRARVAASEASVARLTELIGQAQSVADLIAAESALADRQATLDSDRQQLESLENQVSLSTLTVQLTPVTPTVTADPAGFGDGIAAGWNGLVATLNGIVVAIGFLLPWIVVVGVAAILVWGVVKLVRGARARKGAAQDRTNE</sequence>
<dbReference type="InterPro" id="IPR025645">
    <property type="entry name" value="DUF4349"/>
</dbReference>
<evidence type="ECO:0000313" key="4">
    <source>
        <dbReference type="EMBL" id="TXK13314.1"/>
    </source>
</evidence>
<protein>
    <submittedName>
        <fullName evidence="4">DUF4349 domain-containing protein</fullName>
    </submittedName>
</protein>
<comment type="caution">
    <text evidence="4">The sequence shown here is derived from an EMBL/GenBank/DDBJ whole genome shotgun (WGS) entry which is preliminary data.</text>
</comment>
<keyword evidence="2" id="KW-0812">Transmembrane</keyword>
<gene>
    <name evidence="4" type="ORF">FVP77_07860</name>
</gene>
<evidence type="ECO:0000256" key="1">
    <source>
        <dbReference type="SAM" id="MobiDB-lite"/>
    </source>
</evidence>
<feature type="compositionally biased region" description="Low complexity" evidence="1">
    <location>
        <begin position="73"/>
        <end position="91"/>
    </location>
</feature>
<dbReference type="OrthoDB" id="186919at2"/>
<feature type="transmembrane region" description="Helical" evidence="2">
    <location>
        <begin position="327"/>
        <end position="352"/>
    </location>
</feature>
<evidence type="ECO:0000313" key="5">
    <source>
        <dbReference type="Proteomes" id="UP000321034"/>
    </source>
</evidence>
<keyword evidence="2" id="KW-0472">Membrane</keyword>
<feature type="transmembrane region" description="Helical" evidence="2">
    <location>
        <begin position="47"/>
        <end position="68"/>
    </location>
</feature>